<dbReference type="RefSeq" id="WP_179502444.1">
    <property type="nucleotide sequence ID" value="NZ_JACCAA010000001.1"/>
</dbReference>
<name>A0A7Y9RZ98_9ACTN</name>
<sequence length="219" mass="22625">MTDPSDDAVRRLLAGARHDEPIPTDVADRMDAVIDRLSAERDRSDDNEPIPLRRRRVPQFLLAAAAVAAIGFGLSQTSGAGPDASEQGAGRAGDSVTSQEQDQGDHKAGSSSTPNPAQSGALPILQTLDAESLDSLRKAPTSLSDETYSQKSSGAAGGCLSGEVAANLDSAADVRAASYRGQRVAVIFTERDQGGYLAEVHACSGARTPLATLVVPAGE</sequence>
<accession>A0A7Y9RZ98</accession>
<evidence type="ECO:0000313" key="2">
    <source>
        <dbReference type="EMBL" id="NYG59392.1"/>
    </source>
</evidence>
<evidence type="ECO:0000313" key="3">
    <source>
        <dbReference type="Proteomes" id="UP000540656"/>
    </source>
</evidence>
<dbReference type="Proteomes" id="UP000540656">
    <property type="component" value="Unassembled WGS sequence"/>
</dbReference>
<dbReference type="EMBL" id="JACCAA010000001">
    <property type="protein sequence ID" value="NYG59392.1"/>
    <property type="molecule type" value="Genomic_DNA"/>
</dbReference>
<protein>
    <submittedName>
        <fullName evidence="2">Uncharacterized protein</fullName>
    </submittedName>
</protein>
<gene>
    <name evidence="2" type="ORF">BJ980_002315</name>
</gene>
<feature type="compositionally biased region" description="Polar residues" evidence="1">
    <location>
        <begin position="109"/>
        <end position="118"/>
    </location>
</feature>
<feature type="region of interest" description="Disordered" evidence="1">
    <location>
        <begin position="78"/>
        <end position="120"/>
    </location>
</feature>
<keyword evidence="3" id="KW-1185">Reference proteome</keyword>
<comment type="caution">
    <text evidence="2">The sequence shown here is derived from an EMBL/GenBank/DDBJ whole genome shotgun (WGS) entry which is preliminary data.</text>
</comment>
<organism evidence="2 3">
    <name type="scientific">Nocardioides daedukensis</name>
    <dbReference type="NCBI Taxonomy" id="634462"/>
    <lineage>
        <taxon>Bacteria</taxon>
        <taxon>Bacillati</taxon>
        <taxon>Actinomycetota</taxon>
        <taxon>Actinomycetes</taxon>
        <taxon>Propionibacteriales</taxon>
        <taxon>Nocardioidaceae</taxon>
        <taxon>Nocardioides</taxon>
    </lineage>
</organism>
<proteinExistence type="predicted"/>
<reference evidence="2 3" key="1">
    <citation type="submission" date="2020-07" db="EMBL/GenBank/DDBJ databases">
        <title>Sequencing the genomes of 1000 actinobacteria strains.</title>
        <authorList>
            <person name="Klenk H.-P."/>
        </authorList>
    </citation>
    <scope>NUCLEOTIDE SEQUENCE [LARGE SCALE GENOMIC DNA]</scope>
    <source>
        <strain evidence="2 3">DSM 23819</strain>
    </source>
</reference>
<evidence type="ECO:0000256" key="1">
    <source>
        <dbReference type="SAM" id="MobiDB-lite"/>
    </source>
</evidence>
<dbReference type="AlphaFoldDB" id="A0A7Y9RZ98"/>